<evidence type="ECO:0000256" key="5">
    <source>
        <dbReference type="ARBA" id="ARBA00022723"/>
    </source>
</evidence>
<protein>
    <recommendedName>
        <fullName evidence="14">Probable DNA ligase</fullName>
        <ecNumber evidence="14">6.5.1.1</ecNumber>
    </recommendedName>
    <alternativeName>
        <fullName evidence="14">Polydeoxyribonucleotide synthase [ATP]</fullName>
    </alternativeName>
</protein>
<evidence type="ECO:0000256" key="11">
    <source>
        <dbReference type="ARBA" id="ARBA00023204"/>
    </source>
</evidence>
<dbReference type="SUPFAM" id="SSF50249">
    <property type="entry name" value="Nucleic acid-binding proteins"/>
    <property type="match status" value="1"/>
</dbReference>
<keyword evidence="7 14" id="KW-0227">DNA damage</keyword>
<dbReference type="GO" id="GO:0005524">
    <property type="term" value="F:ATP binding"/>
    <property type="evidence" value="ECO:0007669"/>
    <property type="project" value="UniProtKB-UniRule"/>
</dbReference>
<name>A0A7X6DSL7_9BACT</name>
<evidence type="ECO:0000256" key="4">
    <source>
        <dbReference type="ARBA" id="ARBA00022705"/>
    </source>
</evidence>
<evidence type="ECO:0000256" key="10">
    <source>
        <dbReference type="ARBA" id="ARBA00023172"/>
    </source>
</evidence>
<accession>A0A7X6DSL7</accession>
<dbReference type="GO" id="GO:0003677">
    <property type="term" value="F:DNA binding"/>
    <property type="evidence" value="ECO:0007669"/>
    <property type="project" value="InterPro"/>
</dbReference>
<dbReference type="CDD" id="cd07969">
    <property type="entry name" value="OBF_DNA_ligase_I"/>
    <property type="match status" value="1"/>
</dbReference>
<evidence type="ECO:0000256" key="8">
    <source>
        <dbReference type="ARBA" id="ARBA00022840"/>
    </source>
</evidence>
<keyword evidence="11 14" id="KW-0234">DNA repair</keyword>
<feature type="binding site" evidence="14">
    <location>
        <position position="409"/>
    </location>
    <ligand>
        <name>ATP</name>
        <dbReference type="ChEBI" id="CHEBI:30616"/>
    </ligand>
</feature>
<dbReference type="Pfam" id="PF04679">
    <property type="entry name" value="DNA_ligase_A_C"/>
    <property type="match status" value="1"/>
</dbReference>
<dbReference type="GO" id="GO:0006310">
    <property type="term" value="P:DNA recombination"/>
    <property type="evidence" value="ECO:0007669"/>
    <property type="project" value="UniProtKB-UniRule"/>
</dbReference>
<keyword evidence="2 14" id="KW-0436">Ligase</keyword>
<dbReference type="PANTHER" id="PTHR45674:SF4">
    <property type="entry name" value="DNA LIGASE 1"/>
    <property type="match status" value="1"/>
</dbReference>
<dbReference type="EC" id="6.5.1.1" evidence="14"/>
<dbReference type="Gene3D" id="1.10.3260.10">
    <property type="entry name" value="DNA ligase, ATP-dependent, N-terminal domain"/>
    <property type="match status" value="1"/>
</dbReference>
<feature type="domain" description="ATP-dependent DNA ligase family profile" evidence="16">
    <location>
        <begin position="331"/>
        <end position="443"/>
    </location>
</feature>
<keyword evidence="10 14" id="KW-0233">DNA recombination</keyword>
<evidence type="ECO:0000256" key="14">
    <source>
        <dbReference type="HAMAP-Rule" id="MF_00407"/>
    </source>
</evidence>
<dbReference type="InterPro" id="IPR012340">
    <property type="entry name" value="NA-bd_OB-fold"/>
</dbReference>
<reference evidence="17 18" key="1">
    <citation type="journal article" date="2020" name="Nature">
        <title>Bacterial chemolithoautotrophy via manganese oxidation.</title>
        <authorList>
            <person name="Yu H."/>
            <person name="Leadbetter J.R."/>
        </authorList>
    </citation>
    <scope>NUCLEOTIDE SEQUENCE [LARGE SCALE GENOMIC DNA]</scope>
    <source>
        <strain evidence="17 18">Mn-1</strain>
    </source>
</reference>
<dbReference type="HAMAP" id="MF_00407">
    <property type="entry name" value="DNA_ligase"/>
    <property type="match status" value="1"/>
</dbReference>
<evidence type="ECO:0000256" key="6">
    <source>
        <dbReference type="ARBA" id="ARBA00022741"/>
    </source>
</evidence>
<feature type="binding site" evidence="14">
    <location>
        <position position="249"/>
    </location>
    <ligand>
        <name>ATP</name>
        <dbReference type="ChEBI" id="CHEBI:30616"/>
    </ligand>
</feature>
<keyword evidence="5 14" id="KW-0479">Metal-binding</keyword>
<comment type="similarity">
    <text evidence="1 14 15">Belongs to the ATP-dependent DNA ligase family.</text>
</comment>
<feature type="binding site" evidence="14">
    <location>
        <position position="242"/>
    </location>
    <ligand>
        <name>ATP</name>
        <dbReference type="ChEBI" id="CHEBI:30616"/>
    </ligand>
</feature>
<dbReference type="GO" id="GO:0071897">
    <property type="term" value="P:DNA biosynthetic process"/>
    <property type="evidence" value="ECO:0007669"/>
    <property type="project" value="InterPro"/>
</dbReference>
<evidence type="ECO:0000313" key="17">
    <source>
        <dbReference type="EMBL" id="NKE72584.1"/>
    </source>
</evidence>
<evidence type="ECO:0000259" key="16">
    <source>
        <dbReference type="PROSITE" id="PS50160"/>
    </source>
</evidence>
<keyword evidence="18" id="KW-1185">Reference proteome</keyword>
<keyword evidence="8 14" id="KW-0067">ATP-binding</keyword>
<dbReference type="Pfam" id="PF04675">
    <property type="entry name" value="DNA_ligase_A_N"/>
    <property type="match status" value="1"/>
</dbReference>
<dbReference type="Pfam" id="PF01068">
    <property type="entry name" value="DNA_ligase_A_M"/>
    <property type="match status" value="1"/>
</dbReference>
<comment type="catalytic activity">
    <reaction evidence="13 14">
        <text>ATP + (deoxyribonucleotide)n-3'-hydroxyl + 5'-phospho-(deoxyribonucleotide)m = (deoxyribonucleotide)n+m + AMP + diphosphate.</text>
        <dbReference type="EC" id="6.5.1.1"/>
    </reaction>
</comment>
<dbReference type="RefSeq" id="WP_168062370.1">
    <property type="nucleotide sequence ID" value="NZ_VTOW01000003.1"/>
</dbReference>
<dbReference type="InterPro" id="IPR022865">
    <property type="entry name" value="DNA_ligae_ATP-dep_bac/arc"/>
</dbReference>
<dbReference type="InterPro" id="IPR050191">
    <property type="entry name" value="ATP-dep_DNA_ligase"/>
</dbReference>
<feature type="binding site" evidence="14">
    <location>
        <position position="415"/>
    </location>
    <ligand>
        <name>ATP</name>
        <dbReference type="ChEBI" id="CHEBI:30616"/>
    </ligand>
</feature>
<keyword evidence="3 14" id="KW-0132">Cell division</keyword>
<dbReference type="GO" id="GO:0046872">
    <property type="term" value="F:metal ion binding"/>
    <property type="evidence" value="ECO:0007669"/>
    <property type="project" value="UniProtKB-KW"/>
</dbReference>
<dbReference type="Gene3D" id="2.40.50.140">
    <property type="entry name" value="Nucleic acid-binding proteins"/>
    <property type="match status" value="1"/>
</dbReference>
<dbReference type="GO" id="GO:0006273">
    <property type="term" value="P:lagging strand elongation"/>
    <property type="evidence" value="ECO:0007669"/>
    <property type="project" value="TreeGrafter"/>
</dbReference>
<dbReference type="SUPFAM" id="SSF56091">
    <property type="entry name" value="DNA ligase/mRNA capping enzyme, catalytic domain"/>
    <property type="match status" value="1"/>
</dbReference>
<dbReference type="CDD" id="cd07901">
    <property type="entry name" value="Adenylation_DNA_ligase_Arch_LigB"/>
    <property type="match status" value="1"/>
</dbReference>
<dbReference type="GO" id="GO:0006281">
    <property type="term" value="P:DNA repair"/>
    <property type="evidence" value="ECO:0007669"/>
    <property type="project" value="UniProtKB-UniRule"/>
</dbReference>
<evidence type="ECO:0000256" key="3">
    <source>
        <dbReference type="ARBA" id="ARBA00022618"/>
    </source>
</evidence>
<evidence type="ECO:0000256" key="9">
    <source>
        <dbReference type="ARBA" id="ARBA00022842"/>
    </source>
</evidence>
<dbReference type="Gene3D" id="3.30.470.30">
    <property type="entry name" value="DNA ligase/mRNA capping enzyme"/>
    <property type="match status" value="1"/>
</dbReference>
<proteinExistence type="inferred from homology"/>
<evidence type="ECO:0000256" key="12">
    <source>
        <dbReference type="ARBA" id="ARBA00023306"/>
    </source>
</evidence>
<feature type="binding site" evidence="14">
    <location>
        <position position="264"/>
    </location>
    <ligand>
        <name>ATP</name>
        <dbReference type="ChEBI" id="CHEBI:30616"/>
    </ligand>
</feature>
<comment type="cofactor">
    <cofactor evidence="14">
        <name>Mg(2+)</name>
        <dbReference type="ChEBI" id="CHEBI:18420"/>
    </cofactor>
</comment>
<organism evidence="17 18">
    <name type="scientific">Candidatus Manganitrophus noduliformans</name>
    <dbReference type="NCBI Taxonomy" id="2606439"/>
    <lineage>
        <taxon>Bacteria</taxon>
        <taxon>Pseudomonadati</taxon>
        <taxon>Nitrospirota</taxon>
        <taxon>Nitrospiria</taxon>
        <taxon>Candidatus Troglogloeales</taxon>
        <taxon>Candidatus Manganitrophaceae</taxon>
        <taxon>Candidatus Manganitrophus</taxon>
    </lineage>
</organism>
<feature type="active site" description="N6-AMP-lysine intermediate" evidence="14">
    <location>
        <position position="244"/>
    </location>
</feature>
<dbReference type="SUPFAM" id="SSF117018">
    <property type="entry name" value="ATP-dependent DNA ligase DNA-binding domain"/>
    <property type="match status" value="1"/>
</dbReference>
<evidence type="ECO:0000256" key="1">
    <source>
        <dbReference type="ARBA" id="ARBA00007572"/>
    </source>
</evidence>
<dbReference type="PANTHER" id="PTHR45674">
    <property type="entry name" value="DNA LIGASE 1/3 FAMILY MEMBER"/>
    <property type="match status" value="1"/>
</dbReference>
<evidence type="ECO:0000256" key="13">
    <source>
        <dbReference type="ARBA" id="ARBA00034003"/>
    </source>
</evidence>
<feature type="binding site" evidence="14">
    <location>
        <position position="334"/>
    </location>
    <ligand>
        <name>ATP</name>
        <dbReference type="ChEBI" id="CHEBI:30616"/>
    </ligand>
</feature>
<keyword evidence="4 14" id="KW-0235">DNA replication</keyword>
<dbReference type="InterPro" id="IPR012309">
    <property type="entry name" value="DNA_ligase_ATP-dep_C"/>
</dbReference>
<dbReference type="AlphaFoldDB" id="A0A7X6DSL7"/>
<gene>
    <name evidence="14" type="primary">lig</name>
    <name evidence="17" type="ORF">MNODULE_17675</name>
</gene>
<evidence type="ECO:0000256" key="7">
    <source>
        <dbReference type="ARBA" id="ARBA00022763"/>
    </source>
</evidence>
<feature type="binding site" evidence="14">
    <location>
        <position position="294"/>
    </location>
    <ligand>
        <name>ATP</name>
        <dbReference type="ChEBI" id="CHEBI:30616"/>
    </ligand>
</feature>
<keyword evidence="6 14" id="KW-0547">Nucleotide-binding</keyword>
<dbReference type="GO" id="GO:0051301">
    <property type="term" value="P:cell division"/>
    <property type="evidence" value="ECO:0007669"/>
    <property type="project" value="UniProtKB-KW"/>
</dbReference>
<evidence type="ECO:0000313" key="18">
    <source>
        <dbReference type="Proteomes" id="UP000534783"/>
    </source>
</evidence>
<keyword evidence="9 14" id="KW-0460">Magnesium</keyword>
<dbReference type="PROSITE" id="PS50160">
    <property type="entry name" value="DNA_LIGASE_A3"/>
    <property type="match status" value="1"/>
</dbReference>
<comment type="caution">
    <text evidence="17">The sequence shown here is derived from an EMBL/GenBank/DDBJ whole genome shotgun (WGS) entry which is preliminary data.</text>
</comment>
<dbReference type="NCBIfam" id="TIGR00574">
    <property type="entry name" value="dnl1"/>
    <property type="match status" value="1"/>
</dbReference>
<dbReference type="InterPro" id="IPR036599">
    <property type="entry name" value="DNA_ligase_N_sf"/>
</dbReference>
<dbReference type="InterPro" id="IPR012308">
    <property type="entry name" value="DNA_ligase_ATP-dep_N"/>
</dbReference>
<dbReference type="FunFam" id="1.10.3260.10:FF:000007">
    <property type="entry name" value="DNA ligase"/>
    <property type="match status" value="1"/>
</dbReference>
<dbReference type="InterPro" id="IPR000977">
    <property type="entry name" value="DNA_ligase_ATP-dep"/>
</dbReference>
<keyword evidence="12 14" id="KW-0131">Cell cycle</keyword>
<dbReference type="EMBL" id="VTOW01000003">
    <property type="protein sequence ID" value="NKE72584.1"/>
    <property type="molecule type" value="Genomic_DNA"/>
</dbReference>
<comment type="function">
    <text evidence="14">DNA ligase that seals nicks in double-stranded DNA during DNA replication, DNA recombination and DNA repair.</text>
</comment>
<evidence type="ECO:0000256" key="2">
    <source>
        <dbReference type="ARBA" id="ARBA00022598"/>
    </source>
</evidence>
<evidence type="ECO:0000256" key="15">
    <source>
        <dbReference type="RuleBase" id="RU004196"/>
    </source>
</evidence>
<sequence>MKFLNLVHYFEKLEATSKRLEMFAILSDLFQQANAEEIDKIIYLAQGELLPPFHGINIGMSEKYLLRALAKAGDVDPEMIAKQYRIVGDLGGLAEKVIHGEGKGLTVAEVYERIDAIATMSGEGSVERKIDAVCELIGAVSPLEAKYVARFMAGKLRLGAGDATILEALALSKGDRAYRKELDRAYNITSDLGLVAKTLYQAGEEGIRAMSVRMGYPIRPALCERLSSAEEIVEKIGRCSVEVKYDGLRCQIHKSKNDLAIFSRNQERTTPMFPEIAEACRNLFREQEIIIEGEALAFNEATGDLLPFQITSQRKRKHGIEDMAKAFPLKFFVFDLLYLNGEDYTHHGYAQRRKKLFELIKKNPVMEVSHAIETEDPVEIQKFFDASIERGLEGIVAKRLDGPYAAGSRNFNWIKLKRSYKGALSDSVDLVIVGYFAGKGHRAKFGIGTILSAVYDPGEDRFKTVTRIGTGFSEEELVQLKQLLDEEAAPERPHPVDSEITPDVWVNPKYVITVTADEITRSPNHTAGRDADGIGYALRFPRVQGFIRTDKSPRDATTVSEIIDMFNLQKRVKME</sequence>
<dbReference type="GO" id="GO:0003910">
    <property type="term" value="F:DNA ligase (ATP) activity"/>
    <property type="evidence" value="ECO:0007669"/>
    <property type="project" value="UniProtKB-UniRule"/>
</dbReference>
<dbReference type="Proteomes" id="UP000534783">
    <property type="component" value="Unassembled WGS sequence"/>
</dbReference>
<dbReference type="InterPro" id="IPR012310">
    <property type="entry name" value="DNA_ligase_ATP-dep_cent"/>
</dbReference>